<feature type="compositionally biased region" description="Gly residues" evidence="1">
    <location>
        <begin position="27"/>
        <end position="54"/>
    </location>
</feature>
<comment type="caution">
    <text evidence="2">The sequence shown here is derived from an EMBL/GenBank/DDBJ whole genome shotgun (WGS) entry which is preliminary data.</text>
</comment>
<accession>A0A6G4VHH0</accession>
<proteinExistence type="predicted"/>
<name>A0A6G4VHH0_9ACTN</name>
<feature type="compositionally biased region" description="Low complexity" evidence="1">
    <location>
        <begin position="55"/>
        <end position="66"/>
    </location>
</feature>
<gene>
    <name evidence="2" type="ORF">G5C60_38085</name>
</gene>
<protein>
    <submittedName>
        <fullName evidence="2">Uncharacterized protein</fullName>
    </submittedName>
</protein>
<dbReference type="AlphaFoldDB" id="A0A6G4VHH0"/>
<keyword evidence="3" id="KW-1185">Reference proteome</keyword>
<organism evidence="2 3">
    <name type="scientific">Streptomyces scabichelini</name>
    <dbReference type="NCBI Taxonomy" id="2711217"/>
    <lineage>
        <taxon>Bacteria</taxon>
        <taxon>Bacillati</taxon>
        <taxon>Actinomycetota</taxon>
        <taxon>Actinomycetes</taxon>
        <taxon>Kitasatosporales</taxon>
        <taxon>Streptomycetaceae</taxon>
        <taxon>Streptomyces</taxon>
    </lineage>
</organism>
<dbReference type="EMBL" id="JAAKZY010000178">
    <property type="protein sequence ID" value="NGO13254.1"/>
    <property type="molecule type" value="Genomic_DNA"/>
</dbReference>
<dbReference type="Proteomes" id="UP000472335">
    <property type="component" value="Unassembled WGS sequence"/>
</dbReference>
<sequence length="66" mass="5968">MRFMVGETGDARQVSGRHDGAAAGVPGRDGGSAAGGVSGRDGGSVTGGVSGHDGGSAASASGPLAG</sequence>
<feature type="region of interest" description="Disordered" evidence="1">
    <location>
        <begin position="1"/>
        <end position="66"/>
    </location>
</feature>
<evidence type="ECO:0000313" key="2">
    <source>
        <dbReference type="EMBL" id="NGO13254.1"/>
    </source>
</evidence>
<reference evidence="2 3" key="1">
    <citation type="submission" date="2020-02" db="EMBL/GenBank/DDBJ databases">
        <title>Whole-genome analyses of novel actinobacteria.</title>
        <authorList>
            <person name="Sahin N."/>
            <person name="Gencbay T."/>
        </authorList>
    </citation>
    <scope>NUCLEOTIDE SEQUENCE [LARGE SCALE GENOMIC DNA]</scope>
    <source>
        <strain evidence="2 3">HC44</strain>
    </source>
</reference>
<evidence type="ECO:0000313" key="3">
    <source>
        <dbReference type="Proteomes" id="UP000472335"/>
    </source>
</evidence>
<evidence type="ECO:0000256" key="1">
    <source>
        <dbReference type="SAM" id="MobiDB-lite"/>
    </source>
</evidence>